<feature type="region of interest" description="Disordered" evidence="1">
    <location>
        <begin position="260"/>
        <end position="280"/>
    </location>
</feature>
<dbReference type="Proteomes" id="UP000316621">
    <property type="component" value="Chromosome 1"/>
</dbReference>
<accession>A0A4Y7IGS6</accession>
<evidence type="ECO:0000313" key="3">
    <source>
        <dbReference type="Proteomes" id="UP000316621"/>
    </source>
</evidence>
<proteinExistence type="predicted"/>
<evidence type="ECO:0000313" key="2">
    <source>
        <dbReference type="EMBL" id="RZC48113.1"/>
    </source>
</evidence>
<gene>
    <name evidence="2" type="ORF">C5167_041079</name>
</gene>
<dbReference type="AlphaFoldDB" id="A0A4Y7IGS6"/>
<name>A0A4Y7IGS6_PAPSO</name>
<dbReference type="EMBL" id="CM010715">
    <property type="protein sequence ID" value="RZC48113.1"/>
    <property type="molecule type" value="Genomic_DNA"/>
</dbReference>
<sequence>MDYRQANTGNSMEVDLQSNSMEVDGSVLAEVVTQTIELIGGVVEAVAEVTVSRETKQGMFPGAGQLYEEGKHRGKILGDGFVDIGGFDVPKTEASLYKEIWLNYGHIASNRVLPDSYYFSQVTIVSELMSVIVKMNGCTLEEVSSEVIGDWEKNIRVAEKLEFNIGWLRQRLEDIKIVFSEDKKLQEIVAEQDEAKARVIEAEKQLFLEKERLSALETKIPPLLVAKQNFRNKCGGPLLLFNGGASLSPVTAPVQDDAILTEEPMPDNNNSKRGPPTGIAGKIRFISSLNK</sequence>
<protein>
    <submittedName>
        <fullName evidence="2">Uncharacterized protein</fullName>
    </submittedName>
</protein>
<dbReference type="STRING" id="3469.A0A4Y7IGS6"/>
<evidence type="ECO:0000256" key="1">
    <source>
        <dbReference type="SAM" id="MobiDB-lite"/>
    </source>
</evidence>
<dbReference type="Gramene" id="RZC48113">
    <property type="protein sequence ID" value="RZC48113"/>
    <property type="gene ID" value="C5167_041079"/>
</dbReference>
<dbReference type="OrthoDB" id="1915110at2759"/>
<reference evidence="2 3" key="1">
    <citation type="journal article" date="2018" name="Science">
        <title>The opium poppy genome and morphinan production.</title>
        <authorList>
            <person name="Guo L."/>
            <person name="Winzer T."/>
            <person name="Yang X."/>
            <person name="Li Y."/>
            <person name="Ning Z."/>
            <person name="He Z."/>
            <person name="Teodor R."/>
            <person name="Lu Y."/>
            <person name="Bowser T.A."/>
            <person name="Graham I.A."/>
            <person name="Ye K."/>
        </authorList>
    </citation>
    <scope>NUCLEOTIDE SEQUENCE [LARGE SCALE GENOMIC DNA]</scope>
    <source>
        <strain evidence="3">cv. HN1</strain>
        <tissue evidence="2">Leaves</tissue>
    </source>
</reference>
<keyword evidence="3" id="KW-1185">Reference proteome</keyword>
<organism evidence="2 3">
    <name type="scientific">Papaver somniferum</name>
    <name type="common">Opium poppy</name>
    <dbReference type="NCBI Taxonomy" id="3469"/>
    <lineage>
        <taxon>Eukaryota</taxon>
        <taxon>Viridiplantae</taxon>
        <taxon>Streptophyta</taxon>
        <taxon>Embryophyta</taxon>
        <taxon>Tracheophyta</taxon>
        <taxon>Spermatophyta</taxon>
        <taxon>Magnoliopsida</taxon>
        <taxon>Ranunculales</taxon>
        <taxon>Papaveraceae</taxon>
        <taxon>Papaveroideae</taxon>
        <taxon>Papaver</taxon>
    </lineage>
</organism>